<dbReference type="SUPFAM" id="SSF49373">
    <property type="entry name" value="Invasin/intimin cell-adhesion fragments"/>
    <property type="match status" value="2"/>
</dbReference>
<dbReference type="InterPro" id="IPR036465">
    <property type="entry name" value="vWFA_dom_sf"/>
</dbReference>
<dbReference type="Pfam" id="PF02369">
    <property type="entry name" value="Big_1"/>
    <property type="match status" value="1"/>
</dbReference>
<dbReference type="SMART" id="SM00634">
    <property type="entry name" value="BID_1"/>
    <property type="match status" value="1"/>
</dbReference>
<evidence type="ECO:0000259" key="2">
    <source>
        <dbReference type="PROSITE" id="PS50234"/>
    </source>
</evidence>
<evidence type="ECO:0000256" key="1">
    <source>
        <dbReference type="ARBA" id="ARBA00010116"/>
    </source>
</evidence>
<dbReference type="SUPFAM" id="SSF53300">
    <property type="entry name" value="vWA-like"/>
    <property type="match status" value="1"/>
</dbReference>
<dbReference type="PANTHER" id="PTHR10579:SF43">
    <property type="entry name" value="ZINC FINGER (C3HC4-TYPE RING FINGER) FAMILY PROTEIN"/>
    <property type="match status" value="1"/>
</dbReference>
<dbReference type="CDD" id="cd00198">
    <property type="entry name" value="vWFA"/>
    <property type="match status" value="1"/>
</dbReference>
<comment type="similarity">
    <text evidence="1">Belongs to the intimin/invasin family.</text>
</comment>
<sequence length="1056" mass="113262" precursor="true">MEKLAQNGGRIVKQTILVLFGLLLLSSSAVAALDLSLSTISAPGWITANGADSSVITVTVVDTATAPVANADVTFTLDTASQVLGTISPTTPVKTDVNGVATAVFSVKTISGNATIHATVSVNDGQTLPVTFTTFQRIDHGIPEKASFDAYPTELPVGSETRVNLTVYDYWNNRVDSKNAPEAVQITVTGEDGVGLKDGTNFVTEKTYYTDTEGNVSIDLRLSTVAGENKLWMYRIGNMVIMPSKTVIGVAEETPSYIEQTRAINMEGTKSPLPADGLPVNDVTITYTLTDKFGNPIHSAPVLCTSSDGQSATQYTNLNGKVTVIFPAQDEARVFTLNASSPANPAATCRDPYSAGYCSQQIEYYNTDPVDLLFTANPQSMASLDVDSTTRAILQARVVDAKGNPVKNEKVYFSLGTTTYDAVYIGATDPVLAVGPTEAVLVGDDGYATTEFSPGAFAAEGQPGFDPTATGQVVVTARWTNTAGTITKSRDILLVWKNYPYLSTYSSMKCDNAHVGDELNLTIQLKGDGIALKPNPIDVVLTTDRSGSMMKGNPDRMVNVMAASSAFVDEMGTNDKIGVVSFGNKGDYTSATTYSGLGPGIDLDTHDDQSYRDEHYKSSPTSYLYYATVDRELTSVPADAKTAINSMVPYSGTPLRDGLRKAVQELKSARARSNAIKAIIVLSDGDYNYYGDPLARGRGYTSWRPTDFEDLTESYMSYSDTDGYQNMAAYASYNGIKIYSIAFGDSISSGGKTTLETLATATGGRYFEASSANIEDVYIAIAGDLQETAGGDTEVSLDFGTVTIDDNTGGDITQYMDYVYEVKTPVADSSTYINKTNITKHGIFHQLFSTVQDDTAGWSARQINYNVGTIKLNETWSATLRLRLTQAGSFDLFGPDSTSSITFTDMSDTTNPVTQTAFIPEMQCKVYPVGENPVFGTKTLQVSDLTVTTSDPTVWKLAWKTSYDGDKTVTETLQSRVADSAAAWQTIPGGITMISSQVVNSPSYYTLSLSDTSLWVKGKCYEFRVVAQAEGTDDSVTQSGSTCISASGGTIYIKLE</sequence>
<keyword evidence="5" id="KW-1185">Reference proteome</keyword>
<reference evidence="5" key="1">
    <citation type="submission" date="2011-12" db="EMBL/GenBank/DDBJ databases">
        <title>Complete sequence of Methanoregula formicicum SMSP.</title>
        <authorList>
            <person name="Lucas S."/>
            <person name="Han J."/>
            <person name="Lapidus A."/>
            <person name="Cheng J.-F."/>
            <person name="Goodwin L."/>
            <person name="Pitluck S."/>
            <person name="Peters L."/>
            <person name="Ovchinnikova G."/>
            <person name="Teshima H."/>
            <person name="Detter J.C."/>
            <person name="Han C."/>
            <person name="Tapia R."/>
            <person name="Land M."/>
            <person name="Hauser L."/>
            <person name="Kyrpides N."/>
            <person name="Ivanova N."/>
            <person name="Pagani I."/>
            <person name="Imachi H."/>
            <person name="Tamaki H."/>
            <person name="Sekiguchi Y."/>
            <person name="Kamagata Y."/>
            <person name="Cadillo-Quiroz H."/>
            <person name="Zinder S."/>
            <person name="Liu W.-T."/>
            <person name="Woyke T."/>
        </authorList>
    </citation>
    <scope>NUCLEOTIDE SEQUENCE [LARGE SCALE GENOMIC DNA]</scope>
    <source>
        <strain evidence="5">DSM 22288 / NBRC 105244 / SMSP</strain>
    </source>
</reference>
<dbReference type="EMBL" id="CP003167">
    <property type="protein sequence ID" value="AGB01119.1"/>
    <property type="molecule type" value="Genomic_DNA"/>
</dbReference>
<dbReference type="InParanoid" id="L0HDE5"/>
<evidence type="ECO:0000313" key="4">
    <source>
        <dbReference type="EMBL" id="AGB01119.1"/>
    </source>
</evidence>
<name>L0HDE5_METFS</name>
<dbReference type="KEGG" id="mfo:Metfor_0032"/>
<dbReference type="InterPro" id="IPR008964">
    <property type="entry name" value="Invasin/intimin_cell_adhesion"/>
</dbReference>
<organism evidence="4 5">
    <name type="scientific">Methanoregula formicica (strain DSM 22288 / NBRC 105244 / SMSP)</name>
    <dbReference type="NCBI Taxonomy" id="593750"/>
    <lineage>
        <taxon>Archaea</taxon>
        <taxon>Methanobacteriati</taxon>
        <taxon>Methanobacteriota</taxon>
        <taxon>Stenosarchaea group</taxon>
        <taxon>Methanomicrobia</taxon>
        <taxon>Methanomicrobiales</taxon>
        <taxon>Methanoregulaceae</taxon>
        <taxon>Methanoregula</taxon>
    </lineage>
</organism>
<dbReference type="Proteomes" id="UP000010824">
    <property type="component" value="Chromosome"/>
</dbReference>
<dbReference type="SMART" id="SM00327">
    <property type="entry name" value="VWA"/>
    <property type="match status" value="1"/>
</dbReference>
<dbReference type="PANTHER" id="PTHR10579">
    <property type="entry name" value="CALCIUM-ACTIVATED CHLORIDE CHANNEL REGULATOR"/>
    <property type="match status" value="1"/>
</dbReference>
<feature type="domain" description="VWFA" evidence="2">
    <location>
        <begin position="538"/>
        <end position="789"/>
    </location>
</feature>
<protein>
    <submittedName>
        <fullName evidence="4">Mg-chelatase subunit ChlD</fullName>
    </submittedName>
</protein>
<reference evidence="4 5" key="2">
    <citation type="journal article" date="2014" name="Genome Announc.">
        <title>Complete Genome Sequence of Methanoregula formicica SMSPT, a Mesophilic Hydrogenotrophic Methanogen Isolated from a Methanogenic Upflow Anaerobic Sludge Blanket Reactor.</title>
        <authorList>
            <person name="Yamamoto K."/>
            <person name="Tamaki H."/>
            <person name="Cadillo-Quiroz H."/>
            <person name="Imachi H."/>
            <person name="Kyrpides N."/>
            <person name="Woyke T."/>
            <person name="Goodwin L."/>
            <person name="Zinder S.H."/>
            <person name="Kamagata Y."/>
            <person name="Liu W.T."/>
        </authorList>
    </citation>
    <scope>NUCLEOTIDE SEQUENCE [LARGE SCALE GENOMIC DNA]</scope>
    <source>
        <strain evidence="5">DSM 22288 / NBRC 105244 / SMSP</strain>
    </source>
</reference>
<dbReference type="PROSITE" id="PS51127">
    <property type="entry name" value="BIG1"/>
    <property type="match status" value="1"/>
</dbReference>
<dbReference type="STRING" id="593750.Metfor_0032"/>
<dbReference type="InterPro" id="IPR002035">
    <property type="entry name" value="VWF_A"/>
</dbReference>
<dbReference type="Gene3D" id="3.40.50.410">
    <property type="entry name" value="von Willebrand factor, type A domain"/>
    <property type="match status" value="1"/>
</dbReference>
<dbReference type="InterPro" id="IPR051266">
    <property type="entry name" value="CLCR"/>
</dbReference>
<dbReference type="Pfam" id="PF00092">
    <property type="entry name" value="VWA"/>
    <property type="match status" value="1"/>
</dbReference>
<feature type="domain" description="Big-1" evidence="3">
    <location>
        <begin position="36"/>
        <end position="133"/>
    </location>
</feature>
<dbReference type="PROSITE" id="PS50234">
    <property type="entry name" value="VWFA"/>
    <property type="match status" value="1"/>
</dbReference>
<dbReference type="HOGENOM" id="CLU_306458_0_0_2"/>
<evidence type="ECO:0000313" key="5">
    <source>
        <dbReference type="Proteomes" id="UP000010824"/>
    </source>
</evidence>
<dbReference type="eggNOG" id="arCOG02903">
    <property type="taxonomic scope" value="Archaea"/>
</dbReference>
<dbReference type="InterPro" id="IPR003344">
    <property type="entry name" value="Big_1_dom"/>
</dbReference>
<proteinExistence type="inferred from homology"/>
<dbReference type="AlphaFoldDB" id="L0HDE5"/>
<evidence type="ECO:0000259" key="3">
    <source>
        <dbReference type="PROSITE" id="PS51127"/>
    </source>
</evidence>
<dbReference type="Gene3D" id="2.60.40.10">
    <property type="entry name" value="Immunoglobulins"/>
    <property type="match status" value="3"/>
</dbReference>
<dbReference type="InterPro" id="IPR013783">
    <property type="entry name" value="Ig-like_fold"/>
</dbReference>
<accession>L0HDE5</accession>
<gene>
    <name evidence="4" type="ordered locus">Metfor_0032</name>
</gene>